<dbReference type="AlphaFoldDB" id="A0A7J6BZS6"/>
<evidence type="ECO:0000256" key="1">
    <source>
        <dbReference type="SAM" id="MobiDB-lite"/>
    </source>
</evidence>
<evidence type="ECO:0000313" key="2">
    <source>
        <dbReference type="EMBL" id="KAF4100528.1"/>
    </source>
</evidence>
<dbReference type="Proteomes" id="UP000579812">
    <property type="component" value="Unassembled WGS sequence"/>
</dbReference>
<reference evidence="2 3" key="1">
    <citation type="submission" date="2020-04" db="EMBL/GenBank/DDBJ databases">
        <title>Chromosome-level genome assembly of a cyprinid fish Onychostoma macrolepis by integration of Nanopore Sequencing, Bionano and Hi-C technology.</title>
        <authorList>
            <person name="Wang D."/>
        </authorList>
    </citation>
    <scope>NUCLEOTIDE SEQUENCE [LARGE SCALE GENOMIC DNA]</scope>
    <source>
        <strain evidence="2">SWU-2019</strain>
        <tissue evidence="2">Muscle</tissue>
    </source>
</reference>
<feature type="region of interest" description="Disordered" evidence="1">
    <location>
        <begin position="53"/>
        <end position="202"/>
    </location>
</feature>
<dbReference type="EMBL" id="JAAMOB010000019">
    <property type="protein sequence ID" value="KAF4100528.1"/>
    <property type="molecule type" value="Genomic_DNA"/>
</dbReference>
<evidence type="ECO:0000313" key="3">
    <source>
        <dbReference type="Proteomes" id="UP000579812"/>
    </source>
</evidence>
<feature type="compositionally biased region" description="Low complexity" evidence="1">
    <location>
        <begin position="133"/>
        <end position="156"/>
    </location>
</feature>
<accession>A0A7J6BZS6</accession>
<feature type="compositionally biased region" description="Polar residues" evidence="1">
    <location>
        <begin position="80"/>
        <end position="90"/>
    </location>
</feature>
<comment type="caution">
    <text evidence="2">The sequence shown here is derived from an EMBL/GenBank/DDBJ whole genome shotgun (WGS) entry which is preliminary data.</text>
</comment>
<sequence length="202" mass="21899">MCGGPVDFPDAHKDCVLCLGRAHAEAALEGSDCQACEELPIKILRARLAIVRSGSPPAPASPPPTAFEPRAGRLQVPPSGGSNEGLTSAQRPRRPRTPEPPLIYVEESSRPPTKARELVSFGCEEDDTMSTNASDPDAWSRSRSSSAQRSAGYAGRAPPPSASLRREPELPLRQRQFKKSRFGAKPAPRQQVRPVEKKEQRS</sequence>
<name>A0A7J6BZS6_9TELE</name>
<gene>
    <name evidence="2" type="ORF">G5714_018724</name>
</gene>
<protein>
    <submittedName>
        <fullName evidence="2">Uncharacterized protein</fullName>
    </submittedName>
</protein>
<feature type="compositionally biased region" description="Pro residues" evidence="1">
    <location>
        <begin position="56"/>
        <end position="66"/>
    </location>
</feature>
<keyword evidence="3" id="KW-1185">Reference proteome</keyword>
<organism evidence="2 3">
    <name type="scientific">Onychostoma macrolepis</name>
    <dbReference type="NCBI Taxonomy" id="369639"/>
    <lineage>
        <taxon>Eukaryota</taxon>
        <taxon>Metazoa</taxon>
        <taxon>Chordata</taxon>
        <taxon>Craniata</taxon>
        <taxon>Vertebrata</taxon>
        <taxon>Euteleostomi</taxon>
        <taxon>Actinopterygii</taxon>
        <taxon>Neopterygii</taxon>
        <taxon>Teleostei</taxon>
        <taxon>Ostariophysi</taxon>
        <taxon>Cypriniformes</taxon>
        <taxon>Cyprinidae</taxon>
        <taxon>Acrossocheilinae</taxon>
        <taxon>Onychostoma</taxon>
    </lineage>
</organism>
<proteinExistence type="predicted"/>